<dbReference type="SUPFAM" id="SSF53613">
    <property type="entry name" value="Ribokinase-like"/>
    <property type="match status" value="1"/>
</dbReference>
<evidence type="ECO:0000256" key="6">
    <source>
        <dbReference type="RuleBase" id="RU003704"/>
    </source>
</evidence>
<keyword evidence="5" id="KW-0067">ATP-binding</keyword>
<dbReference type="InterPro" id="IPR011611">
    <property type="entry name" value="PfkB_dom"/>
</dbReference>
<dbReference type="EMBL" id="JBGFFX010000001">
    <property type="protein sequence ID" value="MEY8769509.1"/>
    <property type="molecule type" value="Genomic_DNA"/>
</dbReference>
<evidence type="ECO:0000256" key="2">
    <source>
        <dbReference type="ARBA" id="ARBA00022679"/>
    </source>
</evidence>
<evidence type="ECO:0000256" key="3">
    <source>
        <dbReference type="ARBA" id="ARBA00022741"/>
    </source>
</evidence>
<dbReference type="PROSITE" id="PS00584">
    <property type="entry name" value="PFKB_KINASES_2"/>
    <property type="match status" value="1"/>
</dbReference>
<sequence length="313" mass="33763">MNRVWVLGDAVVDLLPEENNHLQQCPGGAPANVAVGVARLGGDSGFIGRVGDDPFGAFLQDVLRQEKVNTDFMRQLPQQRTSTVVVGLDNQGERTFTFMVRPAADLFLTPDDLPDFAAGQALHFCSIALSAEPSRSAVFAAVERIHAAGGWVSFDPNLREDFWHDHQEMCQVVDRAFALADVVKLSLDELQLLTGEQETEAALALFTARFRPALLLITLGEEGVIVWHEGEQRRFSASKVQPVDTTGAGDAFVAGLLAGLMREADPLRPRDLEAAVGLAQQCGALATTAKGAMTALPYTSQLQNARPVTITKS</sequence>
<dbReference type="PANTHER" id="PTHR43085:SF1">
    <property type="entry name" value="PSEUDOURIDINE KINASE-RELATED"/>
    <property type="match status" value="1"/>
</dbReference>
<dbReference type="PROSITE" id="PS00583">
    <property type="entry name" value="PFKB_KINASES_1"/>
    <property type="match status" value="1"/>
</dbReference>
<evidence type="ECO:0000256" key="5">
    <source>
        <dbReference type="ARBA" id="ARBA00022840"/>
    </source>
</evidence>
<evidence type="ECO:0000313" key="8">
    <source>
        <dbReference type="EMBL" id="MEY8769509.1"/>
    </source>
</evidence>
<accession>A0ABV4E3P5</accession>
<dbReference type="InterPro" id="IPR050306">
    <property type="entry name" value="PfkB_Carbo_kinase"/>
</dbReference>
<feature type="domain" description="Carbohydrate kinase PfkB" evidence="7">
    <location>
        <begin position="3"/>
        <end position="297"/>
    </location>
</feature>
<dbReference type="Proteomes" id="UP001565243">
    <property type="component" value="Unassembled WGS sequence"/>
</dbReference>
<dbReference type="PRINTS" id="PR00990">
    <property type="entry name" value="RIBOKINASE"/>
</dbReference>
<keyword evidence="3" id="KW-0547">Nucleotide-binding</keyword>
<dbReference type="NCBIfam" id="NF006957">
    <property type="entry name" value="PRK09434.1"/>
    <property type="match status" value="1"/>
</dbReference>
<gene>
    <name evidence="8" type="ORF">AB6T85_03510</name>
</gene>
<dbReference type="Pfam" id="PF00294">
    <property type="entry name" value="PfkB"/>
    <property type="match status" value="1"/>
</dbReference>
<dbReference type="PANTHER" id="PTHR43085">
    <property type="entry name" value="HEXOKINASE FAMILY MEMBER"/>
    <property type="match status" value="1"/>
</dbReference>
<dbReference type="Gene3D" id="3.40.1190.20">
    <property type="match status" value="1"/>
</dbReference>
<keyword evidence="9" id="KW-1185">Reference proteome</keyword>
<protein>
    <submittedName>
        <fullName evidence="8">Aminoimidazole riboside kinase</fullName>
    </submittedName>
</protein>
<evidence type="ECO:0000256" key="1">
    <source>
        <dbReference type="ARBA" id="ARBA00010688"/>
    </source>
</evidence>
<evidence type="ECO:0000259" key="7">
    <source>
        <dbReference type="Pfam" id="PF00294"/>
    </source>
</evidence>
<dbReference type="InterPro" id="IPR002173">
    <property type="entry name" value="Carboh/pur_kinase_PfkB_CS"/>
</dbReference>
<dbReference type="InterPro" id="IPR029056">
    <property type="entry name" value="Ribokinase-like"/>
</dbReference>
<dbReference type="InterPro" id="IPR002139">
    <property type="entry name" value="Ribo/fructo_kinase"/>
</dbReference>
<keyword evidence="4 6" id="KW-0418">Kinase</keyword>
<name>A0ABV4E3P5_9GAMM</name>
<keyword evidence="2 6" id="KW-0808">Transferase</keyword>
<proteinExistence type="inferred from homology"/>
<organism evidence="8 9">
    <name type="scientific">Erwinia aeris</name>
    <dbReference type="NCBI Taxonomy" id="3239803"/>
    <lineage>
        <taxon>Bacteria</taxon>
        <taxon>Pseudomonadati</taxon>
        <taxon>Pseudomonadota</taxon>
        <taxon>Gammaproteobacteria</taxon>
        <taxon>Enterobacterales</taxon>
        <taxon>Erwiniaceae</taxon>
        <taxon>Erwinia</taxon>
    </lineage>
</organism>
<evidence type="ECO:0000313" key="9">
    <source>
        <dbReference type="Proteomes" id="UP001565243"/>
    </source>
</evidence>
<evidence type="ECO:0000256" key="4">
    <source>
        <dbReference type="ARBA" id="ARBA00022777"/>
    </source>
</evidence>
<dbReference type="RefSeq" id="WP_369894809.1">
    <property type="nucleotide sequence ID" value="NZ_JBGFFX010000001.1"/>
</dbReference>
<comment type="similarity">
    <text evidence="1 6">Belongs to the carbohydrate kinase PfkB family.</text>
</comment>
<dbReference type="GO" id="GO:0016301">
    <property type="term" value="F:kinase activity"/>
    <property type="evidence" value="ECO:0007669"/>
    <property type="project" value="UniProtKB-KW"/>
</dbReference>
<dbReference type="CDD" id="cd01167">
    <property type="entry name" value="bac_FRK"/>
    <property type="match status" value="1"/>
</dbReference>
<comment type="caution">
    <text evidence="8">The sequence shown here is derived from an EMBL/GenBank/DDBJ whole genome shotgun (WGS) entry which is preliminary data.</text>
</comment>
<reference evidence="8 9" key="1">
    <citation type="submission" date="2024-07" db="EMBL/GenBank/DDBJ databases">
        <authorList>
            <person name="Hebao G."/>
        </authorList>
    </citation>
    <scope>NUCLEOTIDE SEQUENCE [LARGE SCALE GENOMIC DNA]</scope>
    <source>
        <strain evidence="8 9">ACCC 02193</strain>
    </source>
</reference>